<dbReference type="InterPro" id="IPR014716">
    <property type="entry name" value="Fibrinogen_a/b/g_C_1"/>
</dbReference>
<dbReference type="InterPro" id="IPR036056">
    <property type="entry name" value="Fibrinogen-like_C"/>
</dbReference>
<evidence type="ECO:0000313" key="4">
    <source>
        <dbReference type="Ensembl" id="ENSSTUP00000028451.1"/>
    </source>
</evidence>
<organism evidence="4 5">
    <name type="scientific">Salmo trutta</name>
    <name type="common">Brown trout</name>
    <dbReference type="NCBI Taxonomy" id="8032"/>
    <lineage>
        <taxon>Eukaryota</taxon>
        <taxon>Metazoa</taxon>
        <taxon>Chordata</taxon>
        <taxon>Craniata</taxon>
        <taxon>Vertebrata</taxon>
        <taxon>Euteleostomi</taxon>
        <taxon>Actinopterygii</taxon>
        <taxon>Neopterygii</taxon>
        <taxon>Teleostei</taxon>
        <taxon>Protacanthopterygii</taxon>
        <taxon>Salmoniformes</taxon>
        <taxon>Salmonidae</taxon>
        <taxon>Salmoninae</taxon>
        <taxon>Salmo</taxon>
    </lineage>
</organism>
<feature type="signal peptide" evidence="2">
    <location>
        <begin position="1"/>
        <end position="21"/>
    </location>
</feature>
<sequence>MKPTLAFLLLLAAVLVHMGTSFSFGRDRAQYASWDDVNVVAHRLLQLGQGLKEHVEKTKSQMRDISIKLKAFNGTVANLGRETKSLQEGGEALKTRAQEMVVNMSVEVHASAEELRAERQRIHTRMDRLEERVDAARTGAEAEQHQASIYCNYGKYIRRLLEAQNKRIDYLEDRIRQQQDKLEKQNMHLQALQGQQPSSRTATSAFVQGGAGEALPEPCKMTSKLATDCHELFLKGERNNGVYAIQPRNSQPFDVFCEMTAEGGWTAYQKGFGNSNSLLGEFWLGLDNIHTLTKQEELTLLVELSDWMGEAQSVQYTFRLDGEESNYTLYLPASSCDRVESGLTTGPSGLSFSTIDRDNDLNTDVNCAKQLKYFSGWWFSNCGQFNLNGKHPRKLNILQR</sequence>
<dbReference type="InterPro" id="IPR002181">
    <property type="entry name" value="Fibrinogen_a/b/g_C_dom"/>
</dbReference>
<name>A0A673Y1Q6_SALTR</name>
<dbReference type="GO" id="GO:0070328">
    <property type="term" value="P:triglyceride homeostasis"/>
    <property type="evidence" value="ECO:0007669"/>
    <property type="project" value="TreeGrafter"/>
</dbReference>
<dbReference type="OMA" id="EKHASWD"/>
<dbReference type="PANTHER" id="PTHR19143">
    <property type="entry name" value="FIBRINOGEN/TENASCIN/ANGIOPOEITIN"/>
    <property type="match status" value="1"/>
</dbReference>
<feature type="coiled-coil region" evidence="1">
    <location>
        <begin position="112"/>
        <end position="195"/>
    </location>
</feature>
<dbReference type="Gene3D" id="4.10.530.10">
    <property type="entry name" value="Gamma-fibrinogen Carboxyl Terminal Fragment, domain 2"/>
    <property type="match status" value="1"/>
</dbReference>
<feature type="domain" description="Fibrinogen C-terminal" evidence="3">
    <location>
        <begin position="220"/>
        <end position="400"/>
    </location>
</feature>
<dbReference type="AlphaFoldDB" id="A0A673Y1Q6"/>
<dbReference type="InParanoid" id="A0A673Y1Q6"/>
<keyword evidence="2" id="KW-0732">Signal</keyword>
<dbReference type="GO" id="GO:0005615">
    <property type="term" value="C:extracellular space"/>
    <property type="evidence" value="ECO:0007669"/>
    <property type="project" value="TreeGrafter"/>
</dbReference>
<dbReference type="PANTHER" id="PTHR19143:SF256">
    <property type="entry name" value="ANGIOPOIETIN-RELATED PROTEIN 4"/>
    <property type="match status" value="1"/>
</dbReference>
<dbReference type="SUPFAM" id="SSF56496">
    <property type="entry name" value="Fibrinogen C-terminal domain-like"/>
    <property type="match status" value="1"/>
</dbReference>
<dbReference type="SMART" id="SM00186">
    <property type="entry name" value="FBG"/>
    <property type="match status" value="1"/>
</dbReference>
<evidence type="ECO:0000259" key="3">
    <source>
        <dbReference type="PROSITE" id="PS51406"/>
    </source>
</evidence>
<dbReference type="Proteomes" id="UP000472277">
    <property type="component" value="Chromosome 17"/>
</dbReference>
<dbReference type="GO" id="GO:0004857">
    <property type="term" value="F:enzyme inhibitor activity"/>
    <property type="evidence" value="ECO:0007669"/>
    <property type="project" value="TreeGrafter"/>
</dbReference>
<dbReference type="GeneTree" id="ENSGT00940000159478"/>
<evidence type="ECO:0000256" key="1">
    <source>
        <dbReference type="SAM" id="Coils"/>
    </source>
</evidence>
<reference evidence="4" key="2">
    <citation type="submission" date="2025-09" db="UniProtKB">
        <authorList>
            <consortium name="Ensembl"/>
        </authorList>
    </citation>
    <scope>IDENTIFICATION</scope>
</reference>
<keyword evidence="1" id="KW-0175">Coiled coil</keyword>
<dbReference type="Ensembl" id="ENSSTUT00000029780.1">
    <property type="protein sequence ID" value="ENSSTUP00000028451.1"/>
    <property type="gene ID" value="ENSSTUG00000012317.1"/>
</dbReference>
<reference evidence="4" key="1">
    <citation type="submission" date="2025-08" db="UniProtKB">
        <authorList>
            <consortium name="Ensembl"/>
        </authorList>
    </citation>
    <scope>IDENTIFICATION</scope>
</reference>
<proteinExistence type="predicted"/>
<evidence type="ECO:0000313" key="5">
    <source>
        <dbReference type="Proteomes" id="UP000472277"/>
    </source>
</evidence>
<accession>A0A673Y1Q6</accession>
<dbReference type="Pfam" id="PF00147">
    <property type="entry name" value="Fibrinogen_C"/>
    <property type="match status" value="1"/>
</dbReference>
<dbReference type="PROSITE" id="PS51406">
    <property type="entry name" value="FIBRINOGEN_C_2"/>
    <property type="match status" value="1"/>
</dbReference>
<evidence type="ECO:0000256" key="2">
    <source>
        <dbReference type="SAM" id="SignalP"/>
    </source>
</evidence>
<protein>
    <recommendedName>
        <fullName evidence="3">Fibrinogen C-terminal domain-containing protein</fullName>
    </recommendedName>
</protein>
<keyword evidence="5" id="KW-1185">Reference proteome</keyword>
<dbReference type="InterPro" id="IPR050373">
    <property type="entry name" value="Fibrinogen_C-term_domain"/>
</dbReference>
<feature type="chain" id="PRO_5025451622" description="Fibrinogen C-terminal domain-containing protein" evidence="2">
    <location>
        <begin position="22"/>
        <end position="400"/>
    </location>
</feature>
<dbReference type="Gene3D" id="3.90.215.10">
    <property type="entry name" value="Gamma Fibrinogen, chain A, domain 1"/>
    <property type="match status" value="2"/>
</dbReference>